<dbReference type="GO" id="GO:0000455">
    <property type="term" value="P:enzyme-directed rRNA pseudouridine synthesis"/>
    <property type="evidence" value="ECO:0007669"/>
    <property type="project" value="TreeGrafter"/>
</dbReference>
<keyword evidence="7" id="KW-1185">Reference proteome</keyword>
<dbReference type="Proteomes" id="UP000051450">
    <property type="component" value="Unassembled WGS sequence"/>
</dbReference>
<dbReference type="InterPro" id="IPR020103">
    <property type="entry name" value="PsdUridine_synth_cat_dom_sf"/>
</dbReference>
<evidence type="ECO:0000256" key="2">
    <source>
        <dbReference type="ARBA" id="ARBA00010876"/>
    </source>
</evidence>
<dbReference type="EMBL" id="AZDI01000009">
    <property type="protein sequence ID" value="KRK45369.1"/>
    <property type="molecule type" value="Genomic_DNA"/>
</dbReference>
<proteinExistence type="inferred from homology"/>
<comment type="similarity">
    <text evidence="2 4">Belongs to the pseudouridine synthase RluA family.</text>
</comment>
<evidence type="ECO:0000256" key="1">
    <source>
        <dbReference type="ARBA" id="ARBA00000073"/>
    </source>
</evidence>
<dbReference type="InterPro" id="IPR006145">
    <property type="entry name" value="PsdUridine_synth_RsuA/RluA"/>
</dbReference>
<evidence type="ECO:0000256" key="4">
    <source>
        <dbReference type="RuleBase" id="RU362028"/>
    </source>
</evidence>
<accession>A0A0R1HIQ5</accession>
<dbReference type="GO" id="GO:0140098">
    <property type="term" value="F:catalytic activity, acting on RNA"/>
    <property type="evidence" value="ECO:0007669"/>
    <property type="project" value="UniProtKB-ARBA"/>
</dbReference>
<dbReference type="GO" id="GO:0009982">
    <property type="term" value="F:pseudouridine synthase activity"/>
    <property type="evidence" value="ECO:0007669"/>
    <property type="project" value="InterPro"/>
</dbReference>
<name>A0A0R1HIQ5_9LACO</name>
<evidence type="ECO:0000259" key="5">
    <source>
        <dbReference type="Pfam" id="PF00849"/>
    </source>
</evidence>
<dbReference type="PROSITE" id="PS01129">
    <property type="entry name" value="PSI_RLU"/>
    <property type="match status" value="1"/>
</dbReference>
<feature type="active site" evidence="3">
    <location>
        <position position="134"/>
    </location>
</feature>
<dbReference type="AlphaFoldDB" id="A0A0R1HIQ5"/>
<evidence type="ECO:0000256" key="3">
    <source>
        <dbReference type="PIRSR" id="PIRSR606225-1"/>
    </source>
</evidence>
<dbReference type="PANTHER" id="PTHR21600:SF35">
    <property type="entry name" value="PSEUDOURIDINE SYNTHASE"/>
    <property type="match status" value="1"/>
</dbReference>
<dbReference type="PATRIC" id="fig|1423719.4.peg.1513"/>
<comment type="function">
    <text evidence="4">Responsible for synthesis of pseudouridine from uracil.</text>
</comment>
<dbReference type="NCBIfam" id="TIGR00005">
    <property type="entry name" value="rluA_subfam"/>
    <property type="match status" value="1"/>
</dbReference>
<evidence type="ECO:0000313" key="7">
    <source>
        <dbReference type="Proteomes" id="UP000051450"/>
    </source>
</evidence>
<gene>
    <name evidence="6" type="ORF">FC66_GL001486</name>
</gene>
<dbReference type="CDD" id="cd02869">
    <property type="entry name" value="PseudoU_synth_RluA_like"/>
    <property type="match status" value="1"/>
</dbReference>
<reference evidence="6 7" key="1">
    <citation type="journal article" date="2015" name="Genome Announc.">
        <title>Expanding the biotechnology potential of lactobacilli through comparative genomics of 213 strains and associated genera.</title>
        <authorList>
            <person name="Sun Z."/>
            <person name="Harris H.M."/>
            <person name="McCann A."/>
            <person name="Guo C."/>
            <person name="Argimon S."/>
            <person name="Zhang W."/>
            <person name="Yang X."/>
            <person name="Jeffery I.B."/>
            <person name="Cooney J.C."/>
            <person name="Kagawa T.F."/>
            <person name="Liu W."/>
            <person name="Song Y."/>
            <person name="Salvetti E."/>
            <person name="Wrobel A."/>
            <person name="Rasinkangas P."/>
            <person name="Parkhill J."/>
            <person name="Rea M.C."/>
            <person name="O'Sullivan O."/>
            <person name="Ritari J."/>
            <person name="Douillard F.P."/>
            <person name="Paul Ross R."/>
            <person name="Yang R."/>
            <person name="Briner A.E."/>
            <person name="Felis G.E."/>
            <person name="de Vos W.M."/>
            <person name="Barrangou R."/>
            <person name="Klaenhammer T.R."/>
            <person name="Caufield P.W."/>
            <person name="Cui Y."/>
            <person name="Zhang H."/>
            <person name="O'Toole P.W."/>
        </authorList>
    </citation>
    <scope>NUCLEOTIDE SEQUENCE [LARGE SCALE GENOMIC DNA]</scope>
    <source>
        <strain evidence="6 7">DSM 15638</strain>
    </source>
</reference>
<feature type="domain" description="Pseudouridine synthase RsuA/RluA-like" evidence="5">
    <location>
        <begin position="86"/>
        <end position="240"/>
    </location>
</feature>
<dbReference type="EC" id="5.4.99.-" evidence="4"/>
<dbReference type="STRING" id="1423719.FC66_GL001486"/>
<dbReference type="InterPro" id="IPR050188">
    <property type="entry name" value="RluA_PseudoU_synthase"/>
</dbReference>
<keyword evidence="4" id="KW-0413">Isomerase</keyword>
<dbReference type="Gene3D" id="3.30.2350.10">
    <property type="entry name" value="Pseudouridine synthase"/>
    <property type="match status" value="1"/>
</dbReference>
<comment type="caution">
    <text evidence="6">The sequence shown here is derived from an EMBL/GenBank/DDBJ whole genome shotgun (WGS) entry which is preliminary data.</text>
</comment>
<evidence type="ECO:0000313" key="6">
    <source>
        <dbReference type="EMBL" id="KRK45369.1"/>
    </source>
</evidence>
<dbReference type="PANTHER" id="PTHR21600">
    <property type="entry name" value="MITOCHONDRIAL RNA PSEUDOURIDINE SYNTHASE"/>
    <property type="match status" value="1"/>
</dbReference>
<comment type="catalytic activity">
    <reaction evidence="1 4">
        <text>a uridine in RNA = a pseudouridine in RNA</text>
        <dbReference type="Rhea" id="RHEA:48348"/>
        <dbReference type="Rhea" id="RHEA-COMP:12068"/>
        <dbReference type="Rhea" id="RHEA-COMP:12069"/>
        <dbReference type="ChEBI" id="CHEBI:65314"/>
        <dbReference type="ChEBI" id="CHEBI:65315"/>
    </reaction>
</comment>
<organism evidence="6 7">
    <name type="scientific">Dellaglioa algida DSM 15638</name>
    <dbReference type="NCBI Taxonomy" id="1423719"/>
    <lineage>
        <taxon>Bacteria</taxon>
        <taxon>Bacillati</taxon>
        <taxon>Bacillota</taxon>
        <taxon>Bacilli</taxon>
        <taxon>Lactobacillales</taxon>
        <taxon>Lactobacillaceae</taxon>
        <taxon>Dellaglioa</taxon>
    </lineage>
</organism>
<dbReference type="Pfam" id="PF00849">
    <property type="entry name" value="PseudoU_synth_2"/>
    <property type="match status" value="1"/>
</dbReference>
<dbReference type="GO" id="GO:0003723">
    <property type="term" value="F:RNA binding"/>
    <property type="evidence" value="ECO:0007669"/>
    <property type="project" value="InterPro"/>
</dbReference>
<dbReference type="SUPFAM" id="SSF55120">
    <property type="entry name" value="Pseudouridine synthase"/>
    <property type="match status" value="1"/>
</dbReference>
<sequence length="298" mass="34316">MKIDWQYTGTSPQKVKTFLKGEGVSRRLLATLKYRGGRLLVNDNEQWAIDFIQQNDKVSIVLPAEKNKNELKKSFVPIDIAFEDRDFLILNKPAHVASIPSFLHPEDTLINRVAGYYDNCHLEEFVPHIATRLDRDTSGLVLFAKHRFAHALLDQQLQNHQINKFYTAFVEGKLTDDHGLIDEPIQRDPESFIKRQVGHGEGSQVASTEYWLERSTQDASQYRIQLHTGRTHQIRVHFASTGHPLVGDTLYGGHVDMPMERQALHCSEIEFYQPFTHRMVNVQSPIALDMQKFINKNK</sequence>
<dbReference type="OrthoDB" id="9807829at2"/>
<protein>
    <recommendedName>
        <fullName evidence="4">Pseudouridine synthase</fullName>
        <ecNumber evidence="4">5.4.99.-</ecNumber>
    </recommendedName>
</protein>
<dbReference type="InterPro" id="IPR006225">
    <property type="entry name" value="PsdUridine_synth_RluC/D"/>
</dbReference>
<dbReference type="InterPro" id="IPR006224">
    <property type="entry name" value="PsdUridine_synth_RluA-like_CS"/>
</dbReference>